<dbReference type="AlphaFoldDB" id="A0A840MGX8"/>
<evidence type="ECO:0000256" key="1">
    <source>
        <dbReference type="SAM" id="SignalP"/>
    </source>
</evidence>
<organism evidence="2 3">
    <name type="scientific">Chitinivorax tropicus</name>
    <dbReference type="NCBI Taxonomy" id="714531"/>
    <lineage>
        <taxon>Bacteria</taxon>
        <taxon>Pseudomonadati</taxon>
        <taxon>Pseudomonadota</taxon>
        <taxon>Betaproteobacteria</taxon>
        <taxon>Chitinivorax</taxon>
    </lineage>
</organism>
<feature type="signal peptide" evidence="1">
    <location>
        <begin position="1"/>
        <end position="25"/>
    </location>
</feature>
<comment type="caution">
    <text evidence="2">The sequence shown here is derived from an EMBL/GenBank/DDBJ whole genome shotgun (WGS) entry which is preliminary data.</text>
</comment>
<dbReference type="Proteomes" id="UP000575898">
    <property type="component" value="Unassembled WGS sequence"/>
</dbReference>
<name>A0A840MGX8_9PROT</name>
<feature type="chain" id="PRO_5032900652" evidence="1">
    <location>
        <begin position="26"/>
        <end position="123"/>
    </location>
</feature>
<keyword evidence="1" id="KW-0732">Signal</keyword>
<protein>
    <submittedName>
        <fullName evidence="2">Uncharacterized protein</fullName>
    </submittedName>
</protein>
<accession>A0A840MGX8</accession>
<evidence type="ECO:0000313" key="3">
    <source>
        <dbReference type="Proteomes" id="UP000575898"/>
    </source>
</evidence>
<evidence type="ECO:0000313" key="2">
    <source>
        <dbReference type="EMBL" id="MBB5018484.1"/>
    </source>
</evidence>
<dbReference type="EMBL" id="JACHHY010000009">
    <property type="protein sequence ID" value="MBB5018484.1"/>
    <property type="molecule type" value="Genomic_DNA"/>
</dbReference>
<dbReference type="RefSeq" id="WP_184037835.1">
    <property type="nucleotide sequence ID" value="NZ_JACHHY010000009.1"/>
</dbReference>
<proteinExistence type="predicted"/>
<keyword evidence="3" id="KW-1185">Reference proteome</keyword>
<gene>
    <name evidence="2" type="ORF">HNQ59_001773</name>
</gene>
<sequence length="123" mass="13864">MVDRVGMVGRLLPCVCLLLGSVAFASEDAETRVAVKANGLHEACYKLRAREALVYRFESDQLMAFSIHYHVGKKVIYPVPVRPLASRSETRFVPPKAQEYCLMWENSADQPVQLSYHAHVSNK</sequence>
<reference evidence="2 3" key="1">
    <citation type="submission" date="2020-08" db="EMBL/GenBank/DDBJ databases">
        <title>Genomic Encyclopedia of Type Strains, Phase IV (KMG-IV): sequencing the most valuable type-strain genomes for metagenomic binning, comparative biology and taxonomic classification.</title>
        <authorList>
            <person name="Goeker M."/>
        </authorList>
    </citation>
    <scope>NUCLEOTIDE SEQUENCE [LARGE SCALE GENOMIC DNA]</scope>
    <source>
        <strain evidence="2 3">DSM 27165</strain>
    </source>
</reference>